<protein>
    <submittedName>
        <fullName evidence="1">Uncharacterized protein</fullName>
    </submittedName>
</protein>
<dbReference type="AlphaFoldDB" id="A0A1G6V352"/>
<dbReference type="Proteomes" id="UP000198757">
    <property type="component" value="Unassembled WGS sequence"/>
</dbReference>
<reference evidence="2" key="1">
    <citation type="submission" date="2016-10" db="EMBL/GenBank/DDBJ databases">
        <authorList>
            <person name="Varghese N."/>
            <person name="Submissions S."/>
        </authorList>
    </citation>
    <scope>NUCLEOTIDE SEQUENCE [LARGE SCALE GENOMIC DNA]</scope>
    <source>
        <strain evidence="2">DSM 25811 / CCM 8410 / LMG 26954 / E90</strain>
    </source>
</reference>
<proteinExistence type="predicted"/>
<organism evidence="1 2">
    <name type="scientific">Niabella drilacis (strain DSM 25811 / CCM 8410 / CCUG 62505 / LMG 26954 / E90)</name>
    <dbReference type="NCBI Taxonomy" id="1285928"/>
    <lineage>
        <taxon>Bacteria</taxon>
        <taxon>Pseudomonadati</taxon>
        <taxon>Bacteroidota</taxon>
        <taxon>Chitinophagia</taxon>
        <taxon>Chitinophagales</taxon>
        <taxon>Chitinophagaceae</taxon>
        <taxon>Niabella</taxon>
    </lineage>
</organism>
<gene>
    <name evidence="1" type="ORF">SAMN04487894_109160</name>
</gene>
<name>A0A1G6V352_NIADE</name>
<accession>A0A1G6V352</accession>
<keyword evidence="2" id="KW-1185">Reference proteome</keyword>
<evidence type="ECO:0000313" key="2">
    <source>
        <dbReference type="Proteomes" id="UP000198757"/>
    </source>
</evidence>
<evidence type="ECO:0000313" key="1">
    <source>
        <dbReference type="EMBL" id="SDD47407.1"/>
    </source>
</evidence>
<dbReference type="EMBL" id="FMZO01000009">
    <property type="protein sequence ID" value="SDD47407.1"/>
    <property type="molecule type" value="Genomic_DNA"/>
</dbReference>
<sequence>MILLKTIACLSQSKPDPDNRKTDIGGLYQMIEHLRDQNNMLNYQLRLATELGEENVVHKSKDSSVTLFFDNKGHLIKKQKLLYRNNTTVESSLFFFNKNGKPEYIENWHRTYYLMDNNRKPDTVFVFSRQGRSRSEYDTMGRITKHVVYLPTPLIKKLSFKYDSAGKKSQFNDDSGRGFWD</sequence>
<dbReference type="STRING" id="1285928.SAMN04487894_109160"/>